<name>A0ACC1M7U8_9FUNG</name>
<evidence type="ECO:0000313" key="1">
    <source>
        <dbReference type="EMBL" id="KAJ2898137.1"/>
    </source>
</evidence>
<keyword evidence="2" id="KW-1185">Reference proteome</keyword>
<dbReference type="EMBL" id="JANBVB010000076">
    <property type="protein sequence ID" value="KAJ2898137.1"/>
    <property type="molecule type" value="Genomic_DNA"/>
</dbReference>
<dbReference type="Proteomes" id="UP001139981">
    <property type="component" value="Unassembled WGS sequence"/>
</dbReference>
<protein>
    <submittedName>
        <fullName evidence="1">Uncharacterized protein</fullName>
    </submittedName>
</protein>
<comment type="caution">
    <text evidence="1">The sequence shown here is derived from an EMBL/GenBank/DDBJ whole genome shotgun (WGS) entry which is preliminary data.</text>
</comment>
<reference evidence="1" key="1">
    <citation type="submission" date="2022-07" db="EMBL/GenBank/DDBJ databases">
        <title>Phylogenomic reconstructions and comparative analyses of Kickxellomycotina fungi.</title>
        <authorList>
            <person name="Reynolds N.K."/>
            <person name="Stajich J.E."/>
            <person name="Barry K."/>
            <person name="Grigoriev I.V."/>
            <person name="Crous P."/>
            <person name="Smith M.E."/>
        </authorList>
    </citation>
    <scope>NUCLEOTIDE SEQUENCE</scope>
    <source>
        <strain evidence="1">CBS 190363</strain>
    </source>
</reference>
<proteinExistence type="predicted"/>
<accession>A0ACC1M7U8</accession>
<sequence length="540" mass="59363">MAEKEHTIVPGQPGKCELEYTSIETISDTVSALRASFDVGTMRDVGFRKQQLRALLKGLREDKKDLLDAMYYDLHKSHDEGLYAEYNAVEFEIGQYLDNMDKWLKPNKNALAMEQPAFLLSKSEVRKEPLGVVVIIGAWNYPLRLMMLPAIGAIAAGNTVVLKPSELSPHTALAVESLVTRCMDESVVRVVQGGVTETTVLLKEKFDHYFYTGSGSVGKIVARAAAEHLSGITLELGGKSPAIVHADVSDLVPTATRIMWSKLANSGQTCVATDYLLVHRSVKDKLVPLLVEAVTGMYGKSPRESPDYGRIVNARHWNRIMDMLAATEGTQIAVTNDVPDESELYIPPIIVDGVRPDDALMNDELFGPILPIITYDTLDEAIGLVNSRDQPLSLYVFAKSDSAEAVLSHTRSGVATVNDTMFSLASQTNPFGGVGPSGVGRYHGKFSLDTFSHHRLIMKRPLWFPTPGVDSIRGPPFTGNANSWKTKLGRQLVYPRLWSLSDSVLGKLATLIPFWRLLATIPGFVRALIQSKPIVQCKNN</sequence>
<gene>
    <name evidence="1" type="ORF">IWW38_001485</name>
</gene>
<evidence type="ECO:0000313" key="2">
    <source>
        <dbReference type="Proteomes" id="UP001139981"/>
    </source>
</evidence>
<organism evidence="1 2">
    <name type="scientific">Coemansia aciculifera</name>
    <dbReference type="NCBI Taxonomy" id="417176"/>
    <lineage>
        <taxon>Eukaryota</taxon>
        <taxon>Fungi</taxon>
        <taxon>Fungi incertae sedis</taxon>
        <taxon>Zoopagomycota</taxon>
        <taxon>Kickxellomycotina</taxon>
        <taxon>Kickxellomycetes</taxon>
        <taxon>Kickxellales</taxon>
        <taxon>Kickxellaceae</taxon>
        <taxon>Coemansia</taxon>
    </lineage>
</organism>